<reference evidence="1" key="1">
    <citation type="journal article" date="2014" name="Int. J. Syst. Evol. Microbiol.">
        <title>Complete genome sequence of Corynebacterium casei LMG S-19264T (=DSM 44701T), isolated from a smear-ripened cheese.</title>
        <authorList>
            <consortium name="US DOE Joint Genome Institute (JGI-PGF)"/>
            <person name="Walter F."/>
            <person name="Albersmeier A."/>
            <person name="Kalinowski J."/>
            <person name="Ruckert C."/>
        </authorList>
    </citation>
    <scope>NUCLEOTIDE SEQUENCE</scope>
    <source>
        <strain evidence="1">JCM 17251</strain>
    </source>
</reference>
<evidence type="ECO:0000313" key="2">
    <source>
        <dbReference type="Proteomes" id="UP000624041"/>
    </source>
</evidence>
<protein>
    <submittedName>
        <fullName evidence="1">Uncharacterized protein</fullName>
    </submittedName>
</protein>
<evidence type="ECO:0000313" key="1">
    <source>
        <dbReference type="EMBL" id="GGN58747.1"/>
    </source>
</evidence>
<dbReference type="Proteomes" id="UP000624041">
    <property type="component" value="Unassembled WGS sequence"/>
</dbReference>
<reference evidence="1" key="2">
    <citation type="submission" date="2020-09" db="EMBL/GenBank/DDBJ databases">
        <authorList>
            <person name="Sun Q."/>
            <person name="Ohkuma M."/>
        </authorList>
    </citation>
    <scope>NUCLEOTIDE SEQUENCE</scope>
    <source>
        <strain evidence="1">JCM 17251</strain>
    </source>
</reference>
<keyword evidence="2" id="KW-1185">Reference proteome</keyword>
<name>A0A917XXW0_9BACI</name>
<comment type="caution">
    <text evidence="1">The sequence shown here is derived from an EMBL/GenBank/DDBJ whole genome shotgun (WGS) entry which is preliminary data.</text>
</comment>
<dbReference type="EMBL" id="BMOS01000013">
    <property type="protein sequence ID" value="GGN58747.1"/>
    <property type="molecule type" value="Genomic_DNA"/>
</dbReference>
<organism evidence="1 2">
    <name type="scientific">Oceanobacillus indicireducens</name>
    <dbReference type="NCBI Taxonomy" id="1004261"/>
    <lineage>
        <taxon>Bacteria</taxon>
        <taxon>Bacillati</taxon>
        <taxon>Bacillota</taxon>
        <taxon>Bacilli</taxon>
        <taxon>Bacillales</taxon>
        <taxon>Bacillaceae</taxon>
        <taxon>Oceanobacillus</taxon>
    </lineage>
</organism>
<sequence>MSINGVSKAINPIIPRLRKNNEFILFNAITKMKLRTPTKNGYLT</sequence>
<dbReference type="AlphaFoldDB" id="A0A917XXW0"/>
<gene>
    <name evidence="1" type="ORF">GCM10007971_21190</name>
</gene>
<proteinExistence type="predicted"/>
<accession>A0A917XXW0</accession>